<sequence>MDGSNASPAKSHVVRALVPRMTLDDLFEQKGDVAKAILEELEKDYNGYSFLTGFACKDEWSQGLMLQIQSAHQPPPPSQPSQHVPPTQPFTDDDNTPRSFVRSFGNLFEWFLLFLFSRVVQSVFIRLYVDDFRQEGDYLFFLTI</sequence>
<evidence type="ECO:0000313" key="3">
    <source>
        <dbReference type="Proteomes" id="UP001179952"/>
    </source>
</evidence>
<name>A0AAV9AAM4_ACOGR</name>
<dbReference type="EMBL" id="JAUJYN010000011">
    <property type="protein sequence ID" value="KAK1261167.1"/>
    <property type="molecule type" value="Genomic_DNA"/>
</dbReference>
<proteinExistence type="predicted"/>
<reference evidence="2" key="2">
    <citation type="submission" date="2023-06" db="EMBL/GenBank/DDBJ databases">
        <authorList>
            <person name="Ma L."/>
            <person name="Liu K.-W."/>
            <person name="Li Z."/>
            <person name="Hsiao Y.-Y."/>
            <person name="Qi Y."/>
            <person name="Fu T."/>
            <person name="Tang G."/>
            <person name="Zhang D."/>
            <person name="Sun W.-H."/>
            <person name="Liu D.-K."/>
            <person name="Li Y."/>
            <person name="Chen G.-Z."/>
            <person name="Liu X.-D."/>
            <person name="Liao X.-Y."/>
            <person name="Jiang Y.-T."/>
            <person name="Yu X."/>
            <person name="Hao Y."/>
            <person name="Huang J."/>
            <person name="Zhao X.-W."/>
            <person name="Ke S."/>
            <person name="Chen Y.-Y."/>
            <person name="Wu W.-L."/>
            <person name="Hsu J.-L."/>
            <person name="Lin Y.-F."/>
            <person name="Huang M.-D."/>
            <person name="Li C.-Y."/>
            <person name="Huang L."/>
            <person name="Wang Z.-W."/>
            <person name="Zhao X."/>
            <person name="Zhong W.-Y."/>
            <person name="Peng D.-H."/>
            <person name="Ahmad S."/>
            <person name="Lan S."/>
            <person name="Zhang J.-S."/>
            <person name="Tsai W.-C."/>
            <person name="Van De Peer Y."/>
            <person name="Liu Z.-J."/>
        </authorList>
    </citation>
    <scope>NUCLEOTIDE SEQUENCE</scope>
    <source>
        <strain evidence="2">SCP</strain>
        <tissue evidence="2">Leaves</tissue>
    </source>
</reference>
<reference evidence="2" key="1">
    <citation type="journal article" date="2023" name="Nat. Commun.">
        <title>Diploid and tetraploid genomes of Acorus and the evolution of monocots.</title>
        <authorList>
            <person name="Ma L."/>
            <person name="Liu K.W."/>
            <person name="Li Z."/>
            <person name="Hsiao Y.Y."/>
            <person name="Qi Y."/>
            <person name="Fu T."/>
            <person name="Tang G.D."/>
            <person name="Zhang D."/>
            <person name="Sun W.H."/>
            <person name="Liu D.K."/>
            <person name="Li Y."/>
            <person name="Chen G.Z."/>
            <person name="Liu X.D."/>
            <person name="Liao X.Y."/>
            <person name="Jiang Y.T."/>
            <person name="Yu X."/>
            <person name="Hao Y."/>
            <person name="Huang J."/>
            <person name="Zhao X.W."/>
            <person name="Ke S."/>
            <person name="Chen Y.Y."/>
            <person name="Wu W.L."/>
            <person name="Hsu J.L."/>
            <person name="Lin Y.F."/>
            <person name="Huang M.D."/>
            <person name="Li C.Y."/>
            <person name="Huang L."/>
            <person name="Wang Z.W."/>
            <person name="Zhao X."/>
            <person name="Zhong W.Y."/>
            <person name="Peng D.H."/>
            <person name="Ahmad S."/>
            <person name="Lan S."/>
            <person name="Zhang J.S."/>
            <person name="Tsai W.C."/>
            <person name="Van de Peer Y."/>
            <person name="Liu Z.J."/>
        </authorList>
    </citation>
    <scope>NUCLEOTIDE SEQUENCE</scope>
    <source>
        <strain evidence="2">SCP</strain>
    </source>
</reference>
<comment type="caution">
    <text evidence="2">The sequence shown here is derived from an EMBL/GenBank/DDBJ whole genome shotgun (WGS) entry which is preliminary data.</text>
</comment>
<organism evidence="2 3">
    <name type="scientific">Acorus gramineus</name>
    <name type="common">Dwarf sweet flag</name>
    <dbReference type="NCBI Taxonomy" id="55184"/>
    <lineage>
        <taxon>Eukaryota</taxon>
        <taxon>Viridiplantae</taxon>
        <taxon>Streptophyta</taxon>
        <taxon>Embryophyta</taxon>
        <taxon>Tracheophyta</taxon>
        <taxon>Spermatophyta</taxon>
        <taxon>Magnoliopsida</taxon>
        <taxon>Liliopsida</taxon>
        <taxon>Acoraceae</taxon>
        <taxon>Acorus</taxon>
    </lineage>
</organism>
<evidence type="ECO:0000256" key="1">
    <source>
        <dbReference type="SAM" id="MobiDB-lite"/>
    </source>
</evidence>
<gene>
    <name evidence="2" type="ORF">QJS04_geneDACA013365</name>
</gene>
<protein>
    <submittedName>
        <fullName evidence="2">Hypersensitive-induced response protein 4</fullName>
    </submittedName>
</protein>
<feature type="region of interest" description="Disordered" evidence="1">
    <location>
        <begin position="69"/>
        <end position="96"/>
    </location>
</feature>
<accession>A0AAV9AAM4</accession>
<evidence type="ECO:0000313" key="2">
    <source>
        <dbReference type="EMBL" id="KAK1261167.1"/>
    </source>
</evidence>
<dbReference type="Proteomes" id="UP001179952">
    <property type="component" value="Unassembled WGS sequence"/>
</dbReference>
<keyword evidence="3" id="KW-1185">Reference proteome</keyword>
<dbReference type="AlphaFoldDB" id="A0AAV9AAM4"/>